<dbReference type="InterPro" id="IPR051319">
    <property type="entry name" value="Oligoribo/pAp-PDE_c-di-AMP_PDE"/>
</dbReference>
<proteinExistence type="predicted"/>
<evidence type="ECO:0000259" key="1">
    <source>
        <dbReference type="Pfam" id="PF01368"/>
    </source>
</evidence>
<dbReference type="EMBL" id="BMKM01000014">
    <property type="protein sequence ID" value="GGE33576.1"/>
    <property type="molecule type" value="Genomic_DNA"/>
</dbReference>
<reference evidence="3" key="1">
    <citation type="journal article" date="2014" name="Int. J. Syst. Evol. Microbiol.">
        <title>Complete genome sequence of Corynebacterium casei LMG S-19264T (=DSM 44701T), isolated from a smear-ripened cheese.</title>
        <authorList>
            <consortium name="US DOE Joint Genome Institute (JGI-PGF)"/>
            <person name="Walter F."/>
            <person name="Albersmeier A."/>
            <person name="Kalinowski J."/>
            <person name="Ruckert C."/>
        </authorList>
    </citation>
    <scope>NUCLEOTIDE SEQUENCE</scope>
    <source>
        <strain evidence="3">CGMCC 1.15966</strain>
    </source>
</reference>
<comment type="caution">
    <text evidence="3">The sequence shown here is derived from an EMBL/GenBank/DDBJ whole genome shotgun (WGS) entry which is preliminary data.</text>
</comment>
<dbReference type="Gene3D" id="3.90.1640.10">
    <property type="entry name" value="inorganic pyrophosphatase (n-terminal core)"/>
    <property type="match status" value="1"/>
</dbReference>
<dbReference type="RefSeq" id="WP_094257756.1">
    <property type="nucleotide sequence ID" value="NZ_BMKM01000014.1"/>
</dbReference>
<evidence type="ECO:0000259" key="2">
    <source>
        <dbReference type="Pfam" id="PF02272"/>
    </source>
</evidence>
<evidence type="ECO:0000313" key="3">
    <source>
        <dbReference type="EMBL" id="GGE33576.1"/>
    </source>
</evidence>
<organism evidence="3 4">
    <name type="scientific">Sphingobacterium cellulitidis</name>
    <dbReference type="NCBI Taxonomy" id="1768011"/>
    <lineage>
        <taxon>Bacteria</taxon>
        <taxon>Pseudomonadati</taxon>
        <taxon>Bacteroidota</taxon>
        <taxon>Sphingobacteriia</taxon>
        <taxon>Sphingobacteriales</taxon>
        <taxon>Sphingobacteriaceae</taxon>
        <taxon>Sphingobacterium</taxon>
    </lineage>
</organism>
<dbReference type="InterPro" id="IPR038763">
    <property type="entry name" value="DHH_sf"/>
</dbReference>
<feature type="domain" description="DDH" evidence="1">
    <location>
        <begin position="16"/>
        <end position="168"/>
    </location>
</feature>
<dbReference type="Pfam" id="PF02272">
    <property type="entry name" value="DHHA1"/>
    <property type="match status" value="1"/>
</dbReference>
<dbReference type="InterPro" id="IPR001667">
    <property type="entry name" value="DDH_dom"/>
</dbReference>
<dbReference type="AlphaFoldDB" id="A0A8H9G4D2"/>
<dbReference type="InterPro" id="IPR003156">
    <property type="entry name" value="DHHA1_dom"/>
</dbReference>
<protein>
    <submittedName>
        <fullName evidence="3">Exopolyphosphatase</fullName>
    </submittedName>
</protein>
<name>A0A8H9G4D2_9SPHI</name>
<gene>
    <name evidence="3" type="primary">fjo19</name>
    <name evidence="3" type="ORF">GCM10011516_34040</name>
</gene>
<dbReference type="SUPFAM" id="SSF64182">
    <property type="entry name" value="DHH phosphoesterases"/>
    <property type="match status" value="1"/>
</dbReference>
<dbReference type="PANTHER" id="PTHR47618:SF1">
    <property type="entry name" value="BIFUNCTIONAL OLIGORIBONUCLEASE AND PAP PHOSPHATASE NRNA"/>
    <property type="match status" value="1"/>
</dbReference>
<evidence type="ECO:0000313" key="4">
    <source>
        <dbReference type="Proteomes" id="UP000614460"/>
    </source>
</evidence>
<dbReference type="Proteomes" id="UP000614460">
    <property type="component" value="Unassembled WGS sequence"/>
</dbReference>
<sequence length="335" mass="37592">MLQGEEYLQELSRPKKIIITTHHKPDGDALGSSLGLYHWLKGKGHDVHVVLSSDFPNFLDWMPGFEDLIYYPSQTEYSQQLFDTAEIIFCLDYSALSRTSILEPVIREAKGQKWMIDHHLDPEDFATVEYWDSSAAATAQLVYTFIADVYQDKASINAEIAACLYAGIMTDTGSFRFRSTTSAVHHIIANLIDAGAKNWEIHENIYNSATENRLKFLGYSLLNCLEVIPEYNTALFSLTKEDLSKFNVSTGDTEGLVNYALSIKGIRLAGLFVDRTELIKLSLRSIGEIPCNEICRKYFNGGGHLNAAGGNSTDKLEDVVAKFKSILPEYKNYLT</sequence>
<dbReference type="Pfam" id="PF01368">
    <property type="entry name" value="DHH"/>
    <property type="match status" value="1"/>
</dbReference>
<keyword evidence="4" id="KW-1185">Reference proteome</keyword>
<dbReference type="GO" id="GO:0003676">
    <property type="term" value="F:nucleic acid binding"/>
    <property type="evidence" value="ECO:0007669"/>
    <property type="project" value="InterPro"/>
</dbReference>
<reference evidence="3" key="2">
    <citation type="submission" date="2020-09" db="EMBL/GenBank/DDBJ databases">
        <authorList>
            <person name="Sun Q."/>
            <person name="Zhou Y."/>
        </authorList>
    </citation>
    <scope>NUCLEOTIDE SEQUENCE</scope>
    <source>
        <strain evidence="3">CGMCC 1.15966</strain>
    </source>
</reference>
<feature type="domain" description="DHHA1" evidence="2">
    <location>
        <begin position="245"/>
        <end position="327"/>
    </location>
</feature>
<accession>A0A8H9G4D2</accession>
<dbReference type="PANTHER" id="PTHR47618">
    <property type="entry name" value="BIFUNCTIONAL OLIGORIBONUCLEASE AND PAP PHOSPHATASE NRNA"/>
    <property type="match status" value="1"/>
</dbReference>
<dbReference type="Gene3D" id="3.10.310.30">
    <property type="match status" value="1"/>
</dbReference>